<dbReference type="RefSeq" id="WP_152838171.1">
    <property type="nucleotide sequence ID" value="NZ_WHUG01000004.1"/>
</dbReference>
<comment type="caution">
    <text evidence="1">The sequence shown here is derived from an EMBL/GenBank/DDBJ whole genome shotgun (WGS) entry which is preliminary data.</text>
</comment>
<accession>A0A6A7N1F3</accession>
<sequence>MNERPIPTAAQRDAASVEMLRVWVAEKQLHCSLKIGMYRDGMGVDEELAWGTILADAARHIARALHPENADEEQVALQKIRRGLNEELAAPTSDLKGGFV</sequence>
<gene>
    <name evidence="1" type="ORF">GEV02_11740</name>
    <name evidence="2" type="ORF">GEV02_13580</name>
</gene>
<evidence type="ECO:0000313" key="3">
    <source>
        <dbReference type="Proteomes" id="UP000440498"/>
    </source>
</evidence>
<dbReference type="Gene3D" id="3.30.2370.10">
    <property type="entry name" value="putative pyruvate dehydrogenase"/>
    <property type="match status" value="1"/>
</dbReference>
<keyword evidence="3" id="KW-1185">Reference proteome</keyword>
<dbReference type="EMBL" id="WHUG01000004">
    <property type="protein sequence ID" value="MQA39182.1"/>
    <property type="molecule type" value="Genomic_DNA"/>
</dbReference>
<dbReference type="Proteomes" id="UP000440498">
    <property type="component" value="Unassembled WGS sequence"/>
</dbReference>
<protein>
    <submittedName>
        <fullName evidence="1">DUF5076 domain-containing protein</fullName>
    </submittedName>
</protein>
<reference evidence="1 3" key="1">
    <citation type="submission" date="2019-10" db="EMBL/GenBank/DDBJ databases">
        <title>Two novel species isolated from a subtropical stream in China.</title>
        <authorList>
            <person name="Lu H."/>
        </authorList>
    </citation>
    <scope>NUCLEOTIDE SEQUENCE [LARGE SCALE GENOMIC DNA]</scope>
    <source>
        <strain evidence="1 3">FT29W</strain>
    </source>
</reference>
<organism evidence="1 3">
    <name type="scientific">Rugamonas aquatica</name>
    <dbReference type="NCBI Taxonomy" id="2743357"/>
    <lineage>
        <taxon>Bacteria</taxon>
        <taxon>Pseudomonadati</taxon>
        <taxon>Pseudomonadota</taxon>
        <taxon>Betaproteobacteria</taxon>
        <taxon>Burkholderiales</taxon>
        <taxon>Oxalobacteraceae</taxon>
        <taxon>Telluria group</taxon>
        <taxon>Rugamonas</taxon>
    </lineage>
</organism>
<dbReference type="InterPro" id="IPR031796">
    <property type="entry name" value="DUF5076"/>
</dbReference>
<dbReference type="Pfam" id="PF16826">
    <property type="entry name" value="DUF5076"/>
    <property type="match status" value="1"/>
</dbReference>
<name>A0A6A7N1F3_9BURK</name>
<dbReference type="AlphaFoldDB" id="A0A6A7N1F3"/>
<dbReference type="EMBL" id="WHUG01000004">
    <property type="protein sequence ID" value="MQA38826.1"/>
    <property type="molecule type" value="Genomic_DNA"/>
</dbReference>
<evidence type="ECO:0000313" key="2">
    <source>
        <dbReference type="EMBL" id="MQA39182.1"/>
    </source>
</evidence>
<proteinExistence type="predicted"/>
<evidence type="ECO:0000313" key="1">
    <source>
        <dbReference type="EMBL" id="MQA38826.1"/>
    </source>
</evidence>